<reference evidence="1" key="2">
    <citation type="submission" date="2023-05" db="EMBL/GenBank/DDBJ databases">
        <authorList>
            <consortium name="Lawrence Berkeley National Laboratory"/>
            <person name="Steindorff A."/>
            <person name="Hensen N."/>
            <person name="Bonometti L."/>
            <person name="Westerberg I."/>
            <person name="Brannstrom I.O."/>
            <person name="Guillou S."/>
            <person name="Cros-Aarteil S."/>
            <person name="Calhoun S."/>
            <person name="Haridas S."/>
            <person name="Kuo A."/>
            <person name="Mondo S."/>
            <person name="Pangilinan J."/>
            <person name="Riley R."/>
            <person name="Labutti K."/>
            <person name="Andreopoulos B."/>
            <person name="Lipzen A."/>
            <person name="Chen C."/>
            <person name="Yanf M."/>
            <person name="Daum C."/>
            <person name="Ng V."/>
            <person name="Clum A."/>
            <person name="Ohm R."/>
            <person name="Martin F."/>
            <person name="Silar P."/>
            <person name="Natvig D."/>
            <person name="Lalanne C."/>
            <person name="Gautier V."/>
            <person name="Ament-Velasquez S.L."/>
            <person name="Kruys A."/>
            <person name="Hutchinson M.I."/>
            <person name="Powell A.J."/>
            <person name="Barry K."/>
            <person name="Miller A.N."/>
            <person name="Grigoriev I.V."/>
            <person name="Debuchy R."/>
            <person name="Gladieux P."/>
            <person name="Thoren M.H."/>
            <person name="Johannesson H."/>
        </authorList>
    </citation>
    <scope>NUCLEOTIDE SEQUENCE</scope>
    <source>
        <strain evidence="1">CBS 315.58</strain>
    </source>
</reference>
<evidence type="ECO:0000313" key="2">
    <source>
        <dbReference type="Proteomes" id="UP001303160"/>
    </source>
</evidence>
<reference evidence="1" key="1">
    <citation type="journal article" date="2023" name="Mol. Phylogenet. Evol.">
        <title>Genome-scale phylogeny and comparative genomics of the fungal order Sordariales.</title>
        <authorList>
            <person name="Hensen N."/>
            <person name="Bonometti L."/>
            <person name="Westerberg I."/>
            <person name="Brannstrom I.O."/>
            <person name="Guillou S."/>
            <person name="Cros-Aarteil S."/>
            <person name="Calhoun S."/>
            <person name="Haridas S."/>
            <person name="Kuo A."/>
            <person name="Mondo S."/>
            <person name="Pangilinan J."/>
            <person name="Riley R."/>
            <person name="LaButti K."/>
            <person name="Andreopoulos B."/>
            <person name="Lipzen A."/>
            <person name="Chen C."/>
            <person name="Yan M."/>
            <person name="Daum C."/>
            <person name="Ng V."/>
            <person name="Clum A."/>
            <person name="Steindorff A."/>
            <person name="Ohm R.A."/>
            <person name="Martin F."/>
            <person name="Silar P."/>
            <person name="Natvig D.O."/>
            <person name="Lalanne C."/>
            <person name="Gautier V."/>
            <person name="Ament-Velasquez S.L."/>
            <person name="Kruys A."/>
            <person name="Hutchinson M.I."/>
            <person name="Powell A.J."/>
            <person name="Barry K."/>
            <person name="Miller A.N."/>
            <person name="Grigoriev I.V."/>
            <person name="Debuchy R."/>
            <person name="Gladieux P."/>
            <person name="Hiltunen Thoren M."/>
            <person name="Johannesson H."/>
        </authorList>
    </citation>
    <scope>NUCLEOTIDE SEQUENCE</scope>
    <source>
        <strain evidence="1">CBS 315.58</strain>
    </source>
</reference>
<proteinExistence type="predicted"/>
<accession>A0AAN7APL5</accession>
<gene>
    <name evidence="1" type="ORF">QBC40DRAFT_28928</name>
</gene>
<keyword evidence="2" id="KW-1185">Reference proteome</keyword>
<protein>
    <submittedName>
        <fullName evidence="1">Uncharacterized protein</fullName>
    </submittedName>
</protein>
<dbReference type="AlphaFoldDB" id="A0AAN7APL5"/>
<dbReference type="EMBL" id="MU864043">
    <property type="protein sequence ID" value="KAK4194708.1"/>
    <property type="molecule type" value="Genomic_DNA"/>
</dbReference>
<dbReference type="InterPro" id="IPR015915">
    <property type="entry name" value="Kelch-typ_b-propeller"/>
</dbReference>
<organism evidence="1 2">
    <name type="scientific">Triangularia verruculosa</name>
    <dbReference type="NCBI Taxonomy" id="2587418"/>
    <lineage>
        <taxon>Eukaryota</taxon>
        <taxon>Fungi</taxon>
        <taxon>Dikarya</taxon>
        <taxon>Ascomycota</taxon>
        <taxon>Pezizomycotina</taxon>
        <taxon>Sordariomycetes</taxon>
        <taxon>Sordariomycetidae</taxon>
        <taxon>Sordariales</taxon>
        <taxon>Podosporaceae</taxon>
        <taxon>Triangularia</taxon>
    </lineage>
</organism>
<dbReference type="InterPro" id="IPR011043">
    <property type="entry name" value="Gal_Oxase/kelch_b-propeller"/>
</dbReference>
<evidence type="ECO:0000313" key="1">
    <source>
        <dbReference type="EMBL" id="KAK4194708.1"/>
    </source>
</evidence>
<sequence length="170" mass="19125">MCTSTEGRFRSWRTAQSVTKADFCLEGLQKPKGGYEMFLFGGVNRANSNTKYHDAYILSLPGFVWSKLPNPTYGARAYQACVIVGKRQILSIGGMRTTDIEKDMAPQGLLLFDMAELRWMDVYDTTIGAYERHKNITAWYASGSMDKMQWSSEEVKGLFVKQEDGGGMCL</sequence>
<name>A0AAN7APL5_9PEZI</name>
<dbReference type="SUPFAM" id="SSF50965">
    <property type="entry name" value="Galactose oxidase, central domain"/>
    <property type="match status" value="1"/>
</dbReference>
<dbReference type="Gene3D" id="2.120.10.80">
    <property type="entry name" value="Kelch-type beta propeller"/>
    <property type="match status" value="1"/>
</dbReference>
<dbReference type="Proteomes" id="UP001303160">
    <property type="component" value="Unassembled WGS sequence"/>
</dbReference>
<comment type="caution">
    <text evidence="1">The sequence shown here is derived from an EMBL/GenBank/DDBJ whole genome shotgun (WGS) entry which is preliminary data.</text>
</comment>